<evidence type="ECO:0000313" key="7">
    <source>
        <dbReference type="EMBL" id="SPC83752.1"/>
    </source>
</evidence>
<evidence type="ECO:0000256" key="4">
    <source>
        <dbReference type="ARBA" id="ARBA00023242"/>
    </source>
</evidence>
<name>A0A2N9F9B0_FAGSY</name>
<keyword evidence="3" id="KW-0238">DNA-binding</keyword>
<dbReference type="InterPro" id="IPR009057">
    <property type="entry name" value="Homeodomain-like_sf"/>
</dbReference>
<evidence type="ECO:0000256" key="2">
    <source>
        <dbReference type="ARBA" id="ARBA00022737"/>
    </source>
</evidence>
<feature type="domain" description="HTH myb-type" evidence="6">
    <location>
        <begin position="9"/>
        <end position="61"/>
    </location>
</feature>
<dbReference type="FunFam" id="1.10.10.60:FF:000349">
    <property type="entry name" value="Transcription factor MYB39"/>
    <property type="match status" value="1"/>
</dbReference>
<keyword evidence="2" id="KW-0677">Repeat</keyword>
<dbReference type="CDD" id="cd00167">
    <property type="entry name" value="SANT"/>
    <property type="match status" value="2"/>
</dbReference>
<dbReference type="GO" id="GO:0003677">
    <property type="term" value="F:DNA binding"/>
    <property type="evidence" value="ECO:0007669"/>
    <property type="project" value="UniProtKB-KW"/>
</dbReference>
<dbReference type="FunFam" id="1.10.10.60:FF:000001">
    <property type="entry name" value="MYB-related transcription factor"/>
    <property type="match status" value="1"/>
</dbReference>
<accession>A0A2N9F9B0</accession>
<dbReference type="PANTHER" id="PTHR47994:SF11">
    <property type="entry name" value="BINDING PROTEIN, PUTATIVE-RELATED"/>
    <property type="match status" value="1"/>
</dbReference>
<dbReference type="EMBL" id="OIVN01000668">
    <property type="protein sequence ID" value="SPC83752.1"/>
    <property type="molecule type" value="Genomic_DNA"/>
</dbReference>
<dbReference type="SUPFAM" id="SSF46689">
    <property type="entry name" value="Homeodomain-like"/>
    <property type="match status" value="1"/>
</dbReference>
<dbReference type="InterPro" id="IPR017930">
    <property type="entry name" value="Myb_dom"/>
</dbReference>
<keyword evidence="4" id="KW-0539">Nucleus</keyword>
<evidence type="ECO:0000256" key="1">
    <source>
        <dbReference type="ARBA" id="ARBA00004123"/>
    </source>
</evidence>
<feature type="domain" description="Myb-like" evidence="5">
    <location>
        <begin position="62"/>
        <end position="112"/>
    </location>
</feature>
<dbReference type="Gene3D" id="1.10.10.60">
    <property type="entry name" value="Homeodomain-like"/>
    <property type="match status" value="2"/>
</dbReference>
<feature type="domain" description="HTH myb-type" evidence="6">
    <location>
        <begin position="62"/>
        <end position="116"/>
    </location>
</feature>
<reference evidence="7" key="1">
    <citation type="submission" date="2018-02" db="EMBL/GenBank/DDBJ databases">
        <authorList>
            <person name="Cohen D.B."/>
            <person name="Kent A.D."/>
        </authorList>
    </citation>
    <scope>NUCLEOTIDE SEQUENCE</scope>
</reference>
<dbReference type="InterPro" id="IPR001005">
    <property type="entry name" value="SANT/Myb"/>
</dbReference>
<feature type="domain" description="Myb-like" evidence="5">
    <location>
        <begin position="9"/>
        <end position="61"/>
    </location>
</feature>
<dbReference type="PROSITE" id="PS51294">
    <property type="entry name" value="HTH_MYB"/>
    <property type="match status" value="2"/>
</dbReference>
<organism evidence="7">
    <name type="scientific">Fagus sylvatica</name>
    <name type="common">Beechnut</name>
    <dbReference type="NCBI Taxonomy" id="28930"/>
    <lineage>
        <taxon>Eukaryota</taxon>
        <taxon>Viridiplantae</taxon>
        <taxon>Streptophyta</taxon>
        <taxon>Embryophyta</taxon>
        <taxon>Tracheophyta</taxon>
        <taxon>Spermatophyta</taxon>
        <taxon>Magnoliopsida</taxon>
        <taxon>eudicotyledons</taxon>
        <taxon>Gunneridae</taxon>
        <taxon>Pentapetalae</taxon>
        <taxon>rosids</taxon>
        <taxon>fabids</taxon>
        <taxon>Fagales</taxon>
        <taxon>Fagaceae</taxon>
        <taxon>Fagus</taxon>
    </lineage>
</organism>
<evidence type="ECO:0000256" key="3">
    <source>
        <dbReference type="ARBA" id="ARBA00023125"/>
    </source>
</evidence>
<dbReference type="Pfam" id="PF00249">
    <property type="entry name" value="Myb_DNA-binding"/>
    <property type="match status" value="2"/>
</dbReference>
<gene>
    <name evidence="7" type="ORF">FSB_LOCUS11634</name>
</gene>
<evidence type="ECO:0000259" key="5">
    <source>
        <dbReference type="PROSITE" id="PS50090"/>
    </source>
</evidence>
<sequence length="337" mass="37673">MGRSPCCDENGLKKGPWTPEEDEQLVQYIQKHGHGSWRALPKLAGLNRCGKSCRLRWTNYLRPDIKRGKFSQEEEQTILHLHSILGNKWSAIATHLPGRTDNEIKNFWNTHLKKKLIQMGFDPMTHQPRTDLFSSLPHLLALANLRDLMEHHPLDEHAVRLQAEAAQLAKLQYLQYLLQSSASITTNSYGQNGVTDMEVLSLLNSIPTIKENPVLNSSQVDNSASFSLGNTTFQPLHQPSLLAHLSDPQVPFNFQTSLNTEMGQACNFTMVSQGDNARAPDDSGLDFPFPTPVISTMTDDMSLSNPGDASSSTSSYGGVSSYWPELFFDDHIMHEIS</sequence>
<dbReference type="AlphaFoldDB" id="A0A2N9F9B0"/>
<comment type="subcellular location">
    <subcellularLocation>
        <location evidence="1">Nucleus</location>
    </subcellularLocation>
</comment>
<evidence type="ECO:0000259" key="6">
    <source>
        <dbReference type="PROSITE" id="PS51294"/>
    </source>
</evidence>
<protein>
    <submittedName>
        <fullName evidence="7">Uncharacterized protein</fullName>
    </submittedName>
</protein>
<dbReference type="SMART" id="SM00717">
    <property type="entry name" value="SANT"/>
    <property type="match status" value="2"/>
</dbReference>
<dbReference type="GO" id="GO:0005634">
    <property type="term" value="C:nucleus"/>
    <property type="evidence" value="ECO:0007669"/>
    <property type="project" value="UniProtKB-SubCell"/>
</dbReference>
<dbReference type="InterPro" id="IPR015495">
    <property type="entry name" value="Myb_TF_plants"/>
</dbReference>
<dbReference type="PROSITE" id="PS50090">
    <property type="entry name" value="MYB_LIKE"/>
    <property type="match status" value="2"/>
</dbReference>
<dbReference type="PANTHER" id="PTHR47994">
    <property type="entry name" value="F14D16.11-RELATED"/>
    <property type="match status" value="1"/>
</dbReference>
<proteinExistence type="predicted"/>